<comment type="catalytic activity">
    <reaction evidence="8">
        <text>a 3'-end 3'-phospho-ribonucleotide-RNA + a 5'-end dephospho-ribonucleoside-RNA + GTP = a ribonucleotidyl-ribonucleotide-RNA + GMP + diphosphate</text>
        <dbReference type="Rhea" id="RHEA:68076"/>
        <dbReference type="Rhea" id="RHEA-COMP:10463"/>
        <dbReference type="Rhea" id="RHEA-COMP:13936"/>
        <dbReference type="Rhea" id="RHEA-COMP:17355"/>
        <dbReference type="ChEBI" id="CHEBI:33019"/>
        <dbReference type="ChEBI" id="CHEBI:37565"/>
        <dbReference type="ChEBI" id="CHEBI:58115"/>
        <dbReference type="ChEBI" id="CHEBI:83062"/>
        <dbReference type="ChEBI" id="CHEBI:138284"/>
        <dbReference type="ChEBI" id="CHEBI:173118"/>
        <dbReference type="EC" id="6.5.1.8"/>
    </reaction>
</comment>
<feature type="active site" description="GMP-histidine intermediate" evidence="10">
    <location>
        <position position="401"/>
    </location>
</feature>
<feature type="binding site" evidence="11">
    <location>
        <position position="477"/>
    </location>
    <ligand>
        <name>GMP</name>
        <dbReference type="ChEBI" id="CHEBI:58115"/>
    </ligand>
</feature>
<dbReference type="GO" id="GO:0003972">
    <property type="term" value="F:RNA ligase (ATP) activity"/>
    <property type="evidence" value="ECO:0007669"/>
    <property type="project" value="TreeGrafter"/>
</dbReference>
<feature type="binding site" evidence="11">
    <location>
        <begin position="327"/>
        <end position="328"/>
    </location>
    <ligand>
        <name>GMP</name>
        <dbReference type="ChEBI" id="CHEBI:58115"/>
    </ligand>
</feature>
<dbReference type="PANTHER" id="PTHR11118">
    <property type="entry name" value="RNA-SPLICING LIGASE RTCB HOMOLOG"/>
    <property type="match status" value="1"/>
</dbReference>
<feature type="binding site" evidence="12">
    <location>
        <position position="238"/>
    </location>
    <ligand>
        <name>Mn(2+)</name>
        <dbReference type="ChEBI" id="CHEBI:29035"/>
        <label>2</label>
    </ligand>
</feature>
<dbReference type="Gene3D" id="3.90.1860.10">
    <property type="entry name" value="tRNA-splicing ligase RtcB"/>
    <property type="match status" value="1"/>
</dbReference>
<feature type="binding site" evidence="12">
    <location>
        <position position="327"/>
    </location>
    <ligand>
        <name>Mn(2+)</name>
        <dbReference type="ChEBI" id="CHEBI:29035"/>
        <label>2</label>
    </ligand>
</feature>
<evidence type="ECO:0000256" key="13">
    <source>
        <dbReference type="RuleBase" id="RU371113"/>
    </source>
</evidence>
<dbReference type="HOGENOM" id="CLU_022279_0_1_7"/>
<feature type="binding site" evidence="12">
    <location>
        <position position="99"/>
    </location>
    <ligand>
        <name>Mn(2+)</name>
        <dbReference type="ChEBI" id="CHEBI:29035"/>
        <label>1</label>
    </ligand>
</feature>
<proteinExistence type="inferred from homology"/>
<gene>
    <name evidence="13" type="primary">rtcB</name>
    <name evidence="14" type="ordered locus">Dde_2089</name>
</gene>
<sequence>MSPRNQNIRPVRKAENRWRIYPVGTMRVPVDIFASEALISVMDTETIHQLTTAASLPGVAGSVICMPDAHSGYGFPIGCVAGFCAGKEGIISAGGVGYDIGCGVRTLLTDIPAAEVYARRGEIADALFRAIPAGLKGSSHLSLNAEEIKQILHEGAAWAVRNGMGEKEDLWHTEENGCVAGADAAQVSTEARQRLTGQLGTLGSGNHYLEIQIVDSIHDTAAAAHFGLAENQIAISIHSGSRGTGHQIATDYIKAMQNALPDGHPAPDPSLAYAPLTSDLGRRYLAAMKAGRNCALANRQTIAHMVRKTFLRLFPSCRITQLYDVSHNTCNEEHHVIEGQSRRLFVHRKGATRALPSGHAALGPLFDATGQPVLVGGSMGTASWILCAARGAEASMYSANHGAGRLLSRAQARKRQQPRSLMDALKHAGISVRTHSPQLLAEEAPLAYKDVDHVTDTACATGIARKVARLRPLICIKG</sequence>
<dbReference type="InterPro" id="IPR036025">
    <property type="entry name" value="RtcB-like_sf"/>
</dbReference>
<organism evidence="14 15">
    <name type="scientific">Oleidesulfovibrio alaskensis (strain ATCC BAA-1058 / DSM 17464 / G20)</name>
    <name type="common">Desulfovibrio alaskensis</name>
    <dbReference type="NCBI Taxonomy" id="207559"/>
    <lineage>
        <taxon>Bacteria</taxon>
        <taxon>Pseudomonadati</taxon>
        <taxon>Thermodesulfobacteriota</taxon>
        <taxon>Desulfovibrionia</taxon>
        <taxon>Desulfovibrionales</taxon>
        <taxon>Desulfovibrionaceae</taxon>
        <taxon>Oleidesulfovibrio</taxon>
    </lineage>
</organism>
<keyword evidence="6 11" id="KW-0342">GTP-binding</keyword>
<dbReference type="eggNOG" id="COG1690">
    <property type="taxonomic scope" value="Bacteria"/>
</dbReference>
<dbReference type="Proteomes" id="UP000002710">
    <property type="component" value="Chromosome"/>
</dbReference>
<evidence type="ECO:0000256" key="9">
    <source>
        <dbReference type="ARBA" id="ARBA00049514"/>
    </source>
</evidence>
<feature type="binding site" evidence="11">
    <location>
        <position position="383"/>
    </location>
    <ligand>
        <name>GMP</name>
        <dbReference type="ChEBI" id="CHEBI:58115"/>
    </ligand>
</feature>
<evidence type="ECO:0000256" key="3">
    <source>
        <dbReference type="ARBA" id="ARBA00022723"/>
    </source>
</evidence>
<comment type="cofactor">
    <cofactor evidence="12 13">
        <name>Mn(2+)</name>
        <dbReference type="ChEBI" id="CHEBI:29035"/>
    </cofactor>
    <text evidence="12 13">Binds 2 manganese ions per subunit.</text>
</comment>
<reference evidence="14 15" key="1">
    <citation type="journal article" date="2011" name="J. Bacteriol.">
        <title>Complete genome sequence and updated annotation of Desulfovibrio alaskensis G20.</title>
        <authorList>
            <person name="Hauser L.J."/>
            <person name="Land M.L."/>
            <person name="Brown S.D."/>
            <person name="Larimer F."/>
            <person name="Keller K.L."/>
            <person name="Rapp-Giles B.J."/>
            <person name="Price M.N."/>
            <person name="Lin M."/>
            <person name="Bruce D.C."/>
            <person name="Detter J.C."/>
            <person name="Tapia R."/>
            <person name="Han C.S."/>
            <person name="Goodwin L.A."/>
            <person name="Cheng J.F."/>
            <person name="Pitluck S."/>
            <person name="Copeland A."/>
            <person name="Lucas S."/>
            <person name="Nolan M."/>
            <person name="Lapidus A.L."/>
            <person name="Palumbo A.V."/>
            <person name="Wall J.D."/>
        </authorList>
    </citation>
    <scope>NUCLEOTIDE SEQUENCE [LARGE SCALE GENOMIC DNA]</scope>
    <source>
        <strain evidence="15">ATCC BAA 1058 / DSM 17464 / G20</strain>
    </source>
</reference>
<comment type="subunit">
    <text evidence="13">Monomer.</text>
</comment>
<keyword evidence="15" id="KW-1185">Reference proteome</keyword>
<accession>Q30ZL0</accession>
<keyword evidence="5" id="KW-0692">RNA repair</keyword>
<evidence type="ECO:0000256" key="6">
    <source>
        <dbReference type="ARBA" id="ARBA00023134"/>
    </source>
</evidence>
<feature type="binding site" evidence="11">
    <location>
        <begin position="376"/>
        <end position="379"/>
    </location>
    <ligand>
        <name>GMP</name>
        <dbReference type="ChEBI" id="CHEBI:58115"/>
    </ligand>
</feature>
<evidence type="ECO:0000256" key="1">
    <source>
        <dbReference type="ARBA" id="ARBA00008071"/>
    </source>
</evidence>
<comment type="similarity">
    <text evidence="1 13">Belongs to the RtcB family.</text>
</comment>
<evidence type="ECO:0000256" key="12">
    <source>
        <dbReference type="PIRSR" id="PIRSR601233-3"/>
    </source>
</evidence>
<dbReference type="EC" id="6.5.1.-" evidence="13"/>
<evidence type="ECO:0000256" key="10">
    <source>
        <dbReference type="PIRSR" id="PIRSR601233-1"/>
    </source>
</evidence>
<feature type="binding site" evidence="11">
    <location>
        <begin position="206"/>
        <end position="210"/>
    </location>
    <ligand>
        <name>GMP</name>
        <dbReference type="ChEBI" id="CHEBI:58115"/>
    </ligand>
</feature>
<name>Q30ZL0_OLEA2</name>
<evidence type="ECO:0000256" key="11">
    <source>
        <dbReference type="PIRSR" id="PIRSR601233-2"/>
    </source>
</evidence>
<evidence type="ECO:0000313" key="14">
    <source>
        <dbReference type="EMBL" id="ABB38886.1"/>
    </source>
</evidence>
<evidence type="ECO:0000256" key="8">
    <source>
        <dbReference type="ARBA" id="ARBA00047746"/>
    </source>
</evidence>
<dbReference type="EMBL" id="CP000112">
    <property type="protein sequence ID" value="ABB38886.1"/>
    <property type="molecule type" value="Genomic_DNA"/>
</dbReference>
<dbReference type="FunFam" id="3.90.1860.10:FF:000001">
    <property type="entry name" value="tRNA-splicing ligase RtcB homolog"/>
    <property type="match status" value="1"/>
</dbReference>
<keyword evidence="3 12" id="KW-0479">Metal-binding</keyword>
<feature type="binding site" evidence="11">
    <location>
        <begin position="401"/>
        <end position="404"/>
    </location>
    <ligand>
        <name>GMP</name>
        <dbReference type="ChEBI" id="CHEBI:58115"/>
    </ligand>
</feature>
<dbReference type="GO" id="GO:0170057">
    <property type="term" value="F:RNA ligase (GTP) activity"/>
    <property type="evidence" value="ECO:0007669"/>
    <property type="project" value="UniProtKB-EC"/>
</dbReference>
<dbReference type="PANTHER" id="PTHR11118:SF1">
    <property type="entry name" value="RNA-SPLICING LIGASE RTCB HOMOLOG"/>
    <property type="match status" value="1"/>
</dbReference>
<dbReference type="InterPro" id="IPR001233">
    <property type="entry name" value="RtcB"/>
</dbReference>
<evidence type="ECO:0000256" key="7">
    <source>
        <dbReference type="ARBA" id="ARBA00023211"/>
    </source>
</evidence>
<dbReference type="GO" id="GO:0042245">
    <property type="term" value="P:RNA repair"/>
    <property type="evidence" value="ECO:0007669"/>
    <property type="project" value="UniProtKB-KW"/>
</dbReference>
<dbReference type="SUPFAM" id="SSF103365">
    <property type="entry name" value="Hypothetical protein PH1602"/>
    <property type="match status" value="1"/>
</dbReference>
<dbReference type="GO" id="GO:0046872">
    <property type="term" value="F:metal ion binding"/>
    <property type="evidence" value="ECO:0007669"/>
    <property type="project" value="UniProtKB-UniRule"/>
</dbReference>
<comment type="catalytic activity">
    <reaction evidence="9">
        <text>a 3'-end 2',3'-cyclophospho-ribonucleotide-RNA + a 5'-end dephospho-ribonucleoside-RNA + GTP + H2O = a ribonucleotidyl-ribonucleotide-RNA + GMP + diphosphate + H(+)</text>
        <dbReference type="Rhea" id="RHEA:68080"/>
        <dbReference type="Rhea" id="RHEA-COMP:10464"/>
        <dbReference type="Rhea" id="RHEA-COMP:13936"/>
        <dbReference type="Rhea" id="RHEA-COMP:17355"/>
        <dbReference type="ChEBI" id="CHEBI:15377"/>
        <dbReference type="ChEBI" id="CHEBI:15378"/>
        <dbReference type="ChEBI" id="CHEBI:33019"/>
        <dbReference type="ChEBI" id="CHEBI:37565"/>
        <dbReference type="ChEBI" id="CHEBI:58115"/>
        <dbReference type="ChEBI" id="CHEBI:83064"/>
        <dbReference type="ChEBI" id="CHEBI:138284"/>
        <dbReference type="ChEBI" id="CHEBI:173118"/>
        <dbReference type="EC" id="6.5.1.8"/>
    </reaction>
</comment>
<dbReference type="Pfam" id="PF01139">
    <property type="entry name" value="RtcB"/>
    <property type="match status" value="1"/>
</dbReference>
<evidence type="ECO:0000256" key="2">
    <source>
        <dbReference type="ARBA" id="ARBA00022598"/>
    </source>
</evidence>
<keyword evidence="4 11" id="KW-0547">Nucleotide-binding</keyword>
<feature type="binding site" evidence="12">
    <location>
        <position position="207"/>
    </location>
    <ligand>
        <name>Mn(2+)</name>
        <dbReference type="ChEBI" id="CHEBI:29035"/>
        <label>1</label>
    </ligand>
</feature>
<keyword evidence="2 13" id="KW-0436">Ligase</keyword>
<evidence type="ECO:0000256" key="4">
    <source>
        <dbReference type="ARBA" id="ARBA00022741"/>
    </source>
</evidence>
<dbReference type="GO" id="GO:0005525">
    <property type="term" value="F:GTP binding"/>
    <property type="evidence" value="ECO:0007669"/>
    <property type="project" value="UniProtKB-KW"/>
</dbReference>
<dbReference type="GO" id="GO:0006396">
    <property type="term" value="P:RNA processing"/>
    <property type="evidence" value="ECO:0007669"/>
    <property type="project" value="InterPro"/>
</dbReference>
<evidence type="ECO:0000256" key="5">
    <source>
        <dbReference type="ARBA" id="ARBA00022800"/>
    </source>
</evidence>
<dbReference type="RefSeq" id="WP_011367990.1">
    <property type="nucleotide sequence ID" value="NC_007519.1"/>
</dbReference>
<dbReference type="AlphaFoldDB" id="Q30ZL0"/>
<protein>
    <recommendedName>
        <fullName evidence="13">tRNA-splicing ligase RtcB</fullName>
        <ecNumber evidence="13">6.5.1.-</ecNumber>
    </recommendedName>
</protein>
<keyword evidence="7 12" id="KW-0464">Manganese</keyword>
<evidence type="ECO:0000313" key="15">
    <source>
        <dbReference type="Proteomes" id="UP000002710"/>
    </source>
</evidence>
<dbReference type="STRING" id="207559.Dde_2089"/>
<dbReference type="KEGG" id="dde:Dde_2089"/>